<evidence type="ECO:0000259" key="4">
    <source>
        <dbReference type="SMART" id="SM00079"/>
    </source>
</evidence>
<evidence type="ECO:0000259" key="3">
    <source>
        <dbReference type="SMART" id="SM00062"/>
    </source>
</evidence>
<name>A0A140PSP5_9FUSO</name>
<evidence type="ECO:0008006" key="7">
    <source>
        <dbReference type="Google" id="ProtNLM"/>
    </source>
</evidence>
<evidence type="ECO:0000313" key="6">
    <source>
        <dbReference type="Proteomes" id="UP000002799"/>
    </source>
</evidence>
<feature type="domain" description="Solute-binding protein family 3/N-terminal" evidence="3">
    <location>
        <begin position="27"/>
        <end position="244"/>
    </location>
</feature>
<dbReference type="HOGENOM" id="CLU_019602_18_2_0"/>
<dbReference type="GO" id="GO:0015276">
    <property type="term" value="F:ligand-gated monoatomic ion channel activity"/>
    <property type="evidence" value="ECO:0007669"/>
    <property type="project" value="InterPro"/>
</dbReference>
<dbReference type="CDD" id="cd13624">
    <property type="entry name" value="PBP2_Arg_Lys_His"/>
    <property type="match status" value="1"/>
</dbReference>
<dbReference type="Gene3D" id="3.40.190.10">
    <property type="entry name" value="Periplasmic binding protein-like II"/>
    <property type="match status" value="2"/>
</dbReference>
<gene>
    <name evidence="5" type="ORF">FSDG_00913</name>
</gene>
<sequence>MKKFFKLMLMSLLSVVISISVFAKSNVVYVGTNAEFAPFEYLEKNKIVGFDIDLLDAISKETGLEFKIQDMAFDGLLPALQTKKIDMVIAGMSATPEREKAVAFSKPYFKAKQVVITKGVDKSLKSFKDLAGKKVGVMLGFTGDTVVSKIKGVKIERFNAAYAAILALSQNKIDAVVLDSEPAKKYTANNKQFVIANIPAEEEDYAIAFRKNDKELINKVNAALDKIKANGEYDKILKNILNKIFIVIVNN</sequence>
<dbReference type="SMART" id="SM00062">
    <property type="entry name" value="PBPb"/>
    <property type="match status" value="1"/>
</dbReference>
<feature type="chain" id="PRO_5007304005" description="Basic amino acid ABC transporter substrate-binding protein" evidence="2">
    <location>
        <begin position="24"/>
        <end position="251"/>
    </location>
</feature>
<dbReference type="InterPro" id="IPR001320">
    <property type="entry name" value="Iontro_rcpt_C"/>
</dbReference>
<evidence type="ECO:0000256" key="2">
    <source>
        <dbReference type="SAM" id="SignalP"/>
    </source>
</evidence>
<dbReference type="GO" id="GO:0016020">
    <property type="term" value="C:membrane"/>
    <property type="evidence" value="ECO:0007669"/>
    <property type="project" value="InterPro"/>
</dbReference>
<dbReference type="eggNOG" id="COG0834">
    <property type="taxonomic scope" value="Bacteria"/>
</dbReference>
<evidence type="ECO:0000313" key="5">
    <source>
        <dbReference type="EMBL" id="EEO42354.2"/>
    </source>
</evidence>
<keyword evidence="1 2" id="KW-0732">Signal</keyword>
<dbReference type="KEGG" id="fne:FSDG_00913"/>
<proteinExistence type="predicted"/>
<dbReference type="Pfam" id="PF00497">
    <property type="entry name" value="SBP_bac_3"/>
    <property type="match status" value="1"/>
</dbReference>
<feature type="domain" description="Ionotropic glutamate receptor C-terminal" evidence="4">
    <location>
        <begin position="27"/>
        <end position="243"/>
    </location>
</feature>
<protein>
    <recommendedName>
        <fullName evidence="7">Basic amino acid ABC transporter substrate-binding protein</fullName>
    </recommendedName>
</protein>
<feature type="signal peptide" evidence="2">
    <location>
        <begin position="1"/>
        <end position="23"/>
    </location>
</feature>
<dbReference type="InterPro" id="IPR001638">
    <property type="entry name" value="Solute-binding_3/MltF_N"/>
</dbReference>
<organism evidence="5">
    <name type="scientific">Fusobacterium animalis 7_1</name>
    <dbReference type="NCBI Taxonomy" id="457405"/>
    <lineage>
        <taxon>Bacteria</taxon>
        <taxon>Fusobacteriati</taxon>
        <taxon>Fusobacteriota</taxon>
        <taxon>Fusobacteriia</taxon>
        <taxon>Fusobacteriales</taxon>
        <taxon>Fusobacteriaceae</taxon>
        <taxon>Fusobacterium</taxon>
    </lineage>
</organism>
<dbReference type="PANTHER" id="PTHR35936">
    <property type="entry name" value="MEMBRANE-BOUND LYTIC MUREIN TRANSGLYCOSYLASE F"/>
    <property type="match status" value="1"/>
</dbReference>
<accession>A0A140PSP5</accession>
<dbReference type="AlphaFoldDB" id="A0A140PSP5"/>
<dbReference type="PANTHER" id="PTHR35936:SF17">
    <property type="entry name" value="ARGININE-BINDING EXTRACELLULAR PROTEIN ARTP"/>
    <property type="match status" value="1"/>
</dbReference>
<evidence type="ECO:0000256" key="1">
    <source>
        <dbReference type="ARBA" id="ARBA00022729"/>
    </source>
</evidence>
<dbReference type="EMBL" id="CP007062">
    <property type="protein sequence ID" value="EEO42354.2"/>
    <property type="molecule type" value="Genomic_DNA"/>
</dbReference>
<dbReference type="SMART" id="SM00079">
    <property type="entry name" value="PBPe"/>
    <property type="match status" value="1"/>
</dbReference>
<dbReference type="Proteomes" id="UP000002799">
    <property type="component" value="Chromosome"/>
</dbReference>
<dbReference type="SUPFAM" id="SSF53850">
    <property type="entry name" value="Periplasmic binding protein-like II"/>
    <property type="match status" value="1"/>
</dbReference>
<reference evidence="5 6" key="1">
    <citation type="submission" date="2013-11" db="EMBL/GenBank/DDBJ databases">
        <title>The Genome Sequence of Fusobacterium sp. 7_1.</title>
        <authorList>
            <consortium name="The Broad Institute Genome Sequencing Platform"/>
            <person name="Earl A."/>
            <person name="Ward D."/>
            <person name="Feldgarden M."/>
            <person name="Gevers D."/>
            <person name="Strauss J."/>
            <person name="Ambrose C.E."/>
            <person name="Allen-Vercoe E."/>
            <person name="Walker B."/>
            <person name="Young S.K."/>
            <person name="Zeng Q."/>
            <person name="Gargeya S."/>
            <person name="Fitzgerald M."/>
            <person name="Haas B."/>
            <person name="Abouelleil A."/>
            <person name="Alvarado L."/>
            <person name="Arachchi H.M."/>
            <person name="Berlin A.M."/>
            <person name="Chapman S.B."/>
            <person name="Goldberg J."/>
            <person name="Griggs A."/>
            <person name="Gujja S."/>
            <person name="Hansen M."/>
            <person name="Howarth C."/>
            <person name="Imamovic A."/>
            <person name="Larimer J."/>
            <person name="McCowen C."/>
            <person name="Montmayeur A."/>
            <person name="Murphy C."/>
            <person name="Neiman D."/>
            <person name="Pearson M."/>
            <person name="Priest M."/>
            <person name="Roberts A."/>
            <person name="Saif S."/>
            <person name="Shea T."/>
            <person name="Sisk P."/>
            <person name="Sykes S."/>
            <person name="Wortman J."/>
            <person name="Nusbaum C."/>
            <person name="Birren B."/>
        </authorList>
    </citation>
    <scope>NUCLEOTIDE SEQUENCE [LARGE SCALE GENOMIC DNA]</scope>
    <source>
        <strain evidence="5 6">7_1</strain>
    </source>
</reference>
<dbReference type="RefSeq" id="WP_016361245.1">
    <property type="nucleotide sequence ID" value="NZ_CP007062.1"/>
</dbReference>